<organism evidence="1 2">
    <name type="scientific">Apiospora phragmitis</name>
    <dbReference type="NCBI Taxonomy" id="2905665"/>
    <lineage>
        <taxon>Eukaryota</taxon>
        <taxon>Fungi</taxon>
        <taxon>Dikarya</taxon>
        <taxon>Ascomycota</taxon>
        <taxon>Pezizomycotina</taxon>
        <taxon>Sordariomycetes</taxon>
        <taxon>Xylariomycetidae</taxon>
        <taxon>Amphisphaeriales</taxon>
        <taxon>Apiosporaceae</taxon>
        <taxon>Apiospora</taxon>
    </lineage>
</organism>
<gene>
    <name evidence="1" type="ORF">PG994_013551</name>
</gene>
<dbReference type="Proteomes" id="UP001480595">
    <property type="component" value="Unassembled WGS sequence"/>
</dbReference>
<accession>A0ABR1TBJ4</accession>
<name>A0ABR1TBJ4_9PEZI</name>
<keyword evidence="2" id="KW-1185">Reference proteome</keyword>
<protein>
    <submittedName>
        <fullName evidence="1">Uncharacterized protein</fullName>
    </submittedName>
</protein>
<reference evidence="1 2" key="1">
    <citation type="submission" date="2023-01" db="EMBL/GenBank/DDBJ databases">
        <title>Analysis of 21 Apiospora genomes using comparative genomics revels a genus with tremendous synthesis potential of carbohydrate active enzymes and secondary metabolites.</title>
        <authorList>
            <person name="Sorensen T."/>
        </authorList>
    </citation>
    <scope>NUCLEOTIDE SEQUENCE [LARGE SCALE GENOMIC DNA]</scope>
    <source>
        <strain evidence="1 2">CBS 135458</strain>
    </source>
</reference>
<comment type="caution">
    <text evidence="1">The sequence shown here is derived from an EMBL/GenBank/DDBJ whole genome shotgun (WGS) entry which is preliminary data.</text>
</comment>
<dbReference type="RefSeq" id="XP_066709921.1">
    <property type="nucleotide sequence ID" value="XM_066864960.1"/>
</dbReference>
<dbReference type="EMBL" id="JAQQWL010000013">
    <property type="protein sequence ID" value="KAK8043068.1"/>
    <property type="molecule type" value="Genomic_DNA"/>
</dbReference>
<sequence length="217" mass="23628">MQTEAGQAITTSAAMTEAQKTARGGSLGIGELYMVEINMLPRATIQYDFSDKSKAFDSSFKKGPPSIQEGARPNSAQFVSLVVYIGKIESASSRVTMYVNAVVDGSLSERTLLLASENLPLLPSKIQRVGNATVIQAQPTSSGYRPVSFSIIPYPRPPVTISSPIVNLLGLLNSVNINFFSIYNLPGFLKPSHFPSFLQLFNFLSIYRHHTVQGPIQ</sequence>
<evidence type="ECO:0000313" key="2">
    <source>
        <dbReference type="Proteomes" id="UP001480595"/>
    </source>
</evidence>
<evidence type="ECO:0000313" key="1">
    <source>
        <dbReference type="EMBL" id="KAK8043068.1"/>
    </source>
</evidence>
<proteinExistence type="predicted"/>
<dbReference type="GeneID" id="92098023"/>